<keyword evidence="2" id="KW-0677">Repeat</keyword>
<protein>
    <recommendedName>
        <fullName evidence="7">C2H2-type domain-containing protein</fullName>
    </recommendedName>
</protein>
<reference evidence="9" key="1">
    <citation type="submission" date="2025-08" db="UniProtKB">
        <authorList>
            <consortium name="RefSeq"/>
        </authorList>
    </citation>
    <scope>IDENTIFICATION</scope>
    <source>
        <strain evidence="9">Aabys</strain>
        <tissue evidence="9">Whole body</tissue>
    </source>
</reference>
<accession>A0ABM3UNV0</accession>
<feature type="compositionally biased region" description="Low complexity" evidence="6">
    <location>
        <begin position="392"/>
        <end position="409"/>
    </location>
</feature>
<sequence>MATSTMKCQLCIKDCTKYEKLYTNGSEPTRLFNIVVNFFHPMFLQLRRGFNDSVVCADCWNIIYHFHKFQNYIISCQQRLMQYEQELRKNDANKNHLKRVGNISEEIRCKRKSIELINGLVNNKNISIDLCEEDNNTNIISHNQPMPQANAYLPAPENGQNIPICSDNSPHNSSTNTSPDILNNNKAVERANVFTHQIPPESNRQSSSFNTNSICGPLSTNQNETNHTICNSNTYHDNFSNLNTGESNAFGSCVSVAQNPINANVIENSVVPVISSTYSLTTSYSASIPPNELNSTNETFQKVIPYNNEVSGVSSNQTYNSITNPHITCDNQNASTCEEPNSRDHSITNILCPSYNNTSNNEMSANVTDGSTTNTIQMPEFLNHPPNDVIDNNNPSIASSSESNNSPVSTFGDLSTPEDISSDMEFMNEGIPSNAAGHIADNIGSFGPSEDVISILSDDSDDECEEPIGILIGGDFSEDDGVSNEKSPDAVDLSNEQSVSSSSTAYETNVGDIPTPFGPNEMSTYAKCPMGKTNGNQEFHHEFYTNSPNNIDIQLNSNAYRQHLDYMVTETDSCGNVTHLACSICHDRFPDECHLKHHFIRKHFLKSHLVQKSLNNGRLSQELDEFIARYYPTIRCPVCKSQHKNFSSFENHFHLQHPQAKEGIYISCCEEKIPDRVSLLQHICWHLDPGYFTCDLCQVCYPTVQALTDHFKLDHPYQYVDLIDGLHQKKPDVRITYEEIDDFINQNLTHVQCGMCNGHLSTFHDLKEHYKCAHPKSFYRIICCGRKWKGRYDIEEHIIYHKTPEAFCCAECKKTFFCRYNLHKHVRKGHKQPGLVRWEKEKKMDENISGYMENLRCPICHGIFNSFGLLKMHYSEEHRGLKFNVFCCNKSFEHRQSFLKHLSSNHMPYNL</sequence>
<feature type="region of interest" description="Disordered" evidence="6">
    <location>
        <begin position="384"/>
        <end position="425"/>
    </location>
</feature>
<keyword evidence="3 5" id="KW-0863">Zinc-finger</keyword>
<evidence type="ECO:0000313" key="8">
    <source>
        <dbReference type="Proteomes" id="UP001652621"/>
    </source>
</evidence>
<feature type="region of interest" description="Disordered" evidence="6">
    <location>
        <begin position="473"/>
        <end position="518"/>
    </location>
</feature>
<name>A0ABM3UNV0_MUSDO</name>
<evidence type="ECO:0000259" key="7">
    <source>
        <dbReference type="PROSITE" id="PS50157"/>
    </source>
</evidence>
<evidence type="ECO:0000256" key="2">
    <source>
        <dbReference type="ARBA" id="ARBA00022737"/>
    </source>
</evidence>
<keyword evidence="4" id="KW-0862">Zinc</keyword>
<feature type="domain" description="C2H2-type" evidence="7">
    <location>
        <begin position="807"/>
        <end position="830"/>
    </location>
</feature>
<dbReference type="RefSeq" id="XP_058975209.1">
    <property type="nucleotide sequence ID" value="XM_059119226.1"/>
</dbReference>
<dbReference type="InterPro" id="IPR013087">
    <property type="entry name" value="Znf_C2H2_type"/>
</dbReference>
<dbReference type="Gene3D" id="3.40.1800.20">
    <property type="match status" value="1"/>
</dbReference>
<evidence type="ECO:0000256" key="4">
    <source>
        <dbReference type="ARBA" id="ARBA00022833"/>
    </source>
</evidence>
<keyword evidence="1" id="KW-0479">Metal-binding</keyword>
<keyword evidence="8" id="KW-1185">Reference proteome</keyword>
<proteinExistence type="predicted"/>
<evidence type="ECO:0000256" key="5">
    <source>
        <dbReference type="PROSITE-ProRule" id="PRU00042"/>
    </source>
</evidence>
<evidence type="ECO:0000256" key="1">
    <source>
        <dbReference type="ARBA" id="ARBA00022723"/>
    </source>
</evidence>
<dbReference type="PANTHER" id="PTHR24379">
    <property type="entry name" value="KRAB AND ZINC FINGER DOMAIN-CONTAINING"/>
    <property type="match status" value="1"/>
</dbReference>
<organism evidence="8 9">
    <name type="scientific">Musca domestica</name>
    <name type="common">House fly</name>
    <dbReference type="NCBI Taxonomy" id="7370"/>
    <lineage>
        <taxon>Eukaryota</taxon>
        <taxon>Metazoa</taxon>
        <taxon>Ecdysozoa</taxon>
        <taxon>Arthropoda</taxon>
        <taxon>Hexapoda</taxon>
        <taxon>Insecta</taxon>
        <taxon>Pterygota</taxon>
        <taxon>Neoptera</taxon>
        <taxon>Endopterygota</taxon>
        <taxon>Diptera</taxon>
        <taxon>Brachycera</taxon>
        <taxon>Muscomorpha</taxon>
        <taxon>Muscoidea</taxon>
        <taxon>Muscidae</taxon>
        <taxon>Musca</taxon>
    </lineage>
</organism>
<dbReference type="GeneID" id="101897385"/>
<evidence type="ECO:0000256" key="6">
    <source>
        <dbReference type="SAM" id="MobiDB-lite"/>
    </source>
</evidence>
<evidence type="ECO:0000313" key="9">
    <source>
        <dbReference type="RefSeq" id="XP_058975209.1"/>
    </source>
</evidence>
<dbReference type="PROSITE" id="PS50157">
    <property type="entry name" value="ZINC_FINGER_C2H2_2"/>
    <property type="match status" value="1"/>
</dbReference>
<dbReference type="Gene3D" id="3.30.160.60">
    <property type="entry name" value="Classic Zinc Finger"/>
    <property type="match status" value="1"/>
</dbReference>
<evidence type="ECO:0000256" key="3">
    <source>
        <dbReference type="ARBA" id="ARBA00022771"/>
    </source>
</evidence>
<feature type="compositionally biased region" description="Polar residues" evidence="6">
    <location>
        <begin position="494"/>
        <end position="507"/>
    </location>
</feature>
<gene>
    <name evidence="9" type="primary">LOC101897385</name>
</gene>
<dbReference type="Proteomes" id="UP001652621">
    <property type="component" value="Unplaced"/>
</dbReference>
<dbReference type="SMART" id="SM00355">
    <property type="entry name" value="ZnF_C2H2"/>
    <property type="match status" value="7"/>
</dbReference>
<dbReference type="PROSITE" id="PS00028">
    <property type="entry name" value="ZINC_FINGER_C2H2_1"/>
    <property type="match status" value="4"/>
</dbReference>
<dbReference type="PANTHER" id="PTHR24379:SF121">
    <property type="entry name" value="C2H2-TYPE DOMAIN-CONTAINING PROTEIN"/>
    <property type="match status" value="1"/>
</dbReference>